<dbReference type="SUPFAM" id="SSF53092">
    <property type="entry name" value="Creatinase/prolidase N-terminal domain"/>
    <property type="match status" value="1"/>
</dbReference>
<keyword evidence="3" id="KW-0378">Hydrolase</keyword>
<dbReference type="InterPro" id="IPR050422">
    <property type="entry name" value="X-Pro_aminopeptidase_P"/>
</dbReference>
<evidence type="ECO:0000256" key="4">
    <source>
        <dbReference type="SAM" id="SignalP"/>
    </source>
</evidence>
<feature type="signal peptide" evidence="4">
    <location>
        <begin position="1"/>
        <end position="20"/>
    </location>
</feature>
<dbReference type="RefSeq" id="XP_033347593.1">
    <property type="nucleotide sequence ID" value="XM_033491702.1"/>
</dbReference>
<organism evidence="8 9">
    <name type="scientific">Bombus vosnesenskii</name>
    <dbReference type="NCBI Taxonomy" id="207650"/>
    <lineage>
        <taxon>Eukaryota</taxon>
        <taxon>Metazoa</taxon>
        <taxon>Ecdysozoa</taxon>
        <taxon>Arthropoda</taxon>
        <taxon>Hexapoda</taxon>
        <taxon>Insecta</taxon>
        <taxon>Pterygota</taxon>
        <taxon>Neoptera</taxon>
        <taxon>Endopterygota</taxon>
        <taxon>Hymenoptera</taxon>
        <taxon>Apocrita</taxon>
        <taxon>Aculeata</taxon>
        <taxon>Apoidea</taxon>
        <taxon>Anthophila</taxon>
        <taxon>Apidae</taxon>
        <taxon>Bombus</taxon>
        <taxon>Pyrobombus</taxon>
    </lineage>
</organism>
<dbReference type="Pfam" id="PF01321">
    <property type="entry name" value="Creatinase_N"/>
    <property type="match status" value="1"/>
</dbReference>
<dbReference type="PANTHER" id="PTHR43763">
    <property type="entry name" value="XAA-PRO AMINOPEPTIDASE 1"/>
    <property type="match status" value="1"/>
</dbReference>
<dbReference type="FunFam" id="3.40.350.10:FF:000003">
    <property type="entry name" value="Xaa-pro aminopeptidase P"/>
    <property type="match status" value="1"/>
</dbReference>
<dbReference type="SUPFAM" id="SSF55920">
    <property type="entry name" value="Creatinase/aminopeptidase"/>
    <property type="match status" value="1"/>
</dbReference>
<feature type="domain" description="Peptidase M24" evidence="5">
    <location>
        <begin position="396"/>
        <end position="617"/>
    </location>
</feature>
<evidence type="ECO:0000259" key="5">
    <source>
        <dbReference type="Pfam" id="PF00557"/>
    </source>
</evidence>
<dbReference type="FunFam" id="3.90.230.10:FF:000009">
    <property type="entry name" value="xaa-Pro aminopeptidase 2"/>
    <property type="match status" value="1"/>
</dbReference>
<dbReference type="AlphaFoldDB" id="A0A6J3K3C0"/>
<dbReference type="InterPro" id="IPR033740">
    <property type="entry name" value="Pept_M24B"/>
</dbReference>
<feature type="domain" description="Creatinase N-terminal" evidence="6">
    <location>
        <begin position="113"/>
        <end position="214"/>
    </location>
</feature>
<evidence type="ECO:0000259" key="7">
    <source>
        <dbReference type="Pfam" id="PF16188"/>
    </source>
</evidence>
<accession>A0A6J3K3C0</accession>
<dbReference type="RefSeq" id="XP_033347594.1">
    <property type="nucleotide sequence ID" value="XM_033491703.1"/>
</dbReference>
<dbReference type="GO" id="GO:0046872">
    <property type="term" value="F:metal ion binding"/>
    <property type="evidence" value="ECO:0007669"/>
    <property type="project" value="UniProtKB-KW"/>
</dbReference>
<dbReference type="KEGG" id="bvk:117232363"/>
<reference evidence="9 10" key="1">
    <citation type="submission" date="2025-04" db="UniProtKB">
        <authorList>
            <consortium name="RefSeq"/>
        </authorList>
    </citation>
    <scope>IDENTIFICATION</scope>
    <source>
        <tissue evidence="9 10">Muscle</tissue>
    </source>
</reference>
<evidence type="ECO:0000256" key="3">
    <source>
        <dbReference type="ARBA" id="ARBA00022801"/>
    </source>
</evidence>
<feature type="domain" description="Peptidase M24 C-terminal" evidence="7">
    <location>
        <begin position="630"/>
        <end position="693"/>
    </location>
</feature>
<dbReference type="InterPro" id="IPR036005">
    <property type="entry name" value="Creatinase/aminopeptidase-like"/>
</dbReference>
<dbReference type="GeneID" id="117232363"/>
<evidence type="ECO:0000259" key="6">
    <source>
        <dbReference type="Pfam" id="PF01321"/>
    </source>
</evidence>
<evidence type="ECO:0000313" key="10">
    <source>
        <dbReference type="RefSeq" id="XP_033347594.1"/>
    </source>
</evidence>
<dbReference type="InterPro" id="IPR032416">
    <property type="entry name" value="Peptidase_M24_C"/>
</dbReference>
<comment type="similarity">
    <text evidence="1">Belongs to the peptidase M24B family.</text>
</comment>
<dbReference type="Pfam" id="PF16189">
    <property type="entry name" value="Creatinase_N_2"/>
    <property type="match status" value="1"/>
</dbReference>
<dbReference type="GO" id="GO:0005737">
    <property type="term" value="C:cytoplasm"/>
    <property type="evidence" value="ECO:0007669"/>
    <property type="project" value="UniProtKB-ARBA"/>
</dbReference>
<dbReference type="Pfam" id="PF00557">
    <property type="entry name" value="Peptidase_M24"/>
    <property type="match status" value="1"/>
</dbReference>
<name>A0A6J3K3C0_9HYME</name>
<gene>
    <name evidence="9 10" type="primary">LOC117232363</name>
</gene>
<keyword evidence="8" id="KW-1185">Reference proteome</keyword>
<feature type="chain" id="PRO_5044643825" evidence="4">
    <location>
        <begin position="21"/>
        <end position="739"/>
    </location>
</feature>
<protein>
    <submittedName>
        <fullName evidence="9 10">Xaa-Pro aminopeptidase 1-like isoform X1</fullName>
    </submittedName>
</protein>
<dbReference type="InterPro" id="IPR000994">
    <property type="entry name" value="Pept_M24"/>
</dbReference>
<dbReference type="CDD" id="cd01085">
    <property type="entry name" value="APP"/>
    <property type="match status" value="1"/>
</dbReference>
<dbReference type="Proteomes" id="UP000504631">
    <property type="component" value="Unplaced"/>
</dbReference>
<dbReference type="Gene3D" id="3.90.230.10">
    <property type="entry name" value="Creatinase/methionine aminopeptidase superfamily"/>
    <property type="match status" value="1"/>
</dbReference>
<dbReference type="Gene3D" id="3.40.350.10">
    <property type="entry name" value="Creatinase/prolidase N-terminal domain"/>
    <property type="match status" value="2"/>
</dbReference>
<dbReference type="GO" id="GO:0070006">
    <property type="term" value="F:metalloaminopeptidase activity"/>
    <property type="evidence" value="ECO:0007669"/>
    <property type="project" value="InterPro"/>
</dbReference>
<dbReference type="InterPro" id="IPR029149">
    <property type="entry name" value="Creatin/AminoP/Spt16_N"/>
</dbReference>
<keyword evidence="2" id="KW-0479">Metal-binding</keyword>
<evidence type="ECO:0000256" key="1">
    <source>
        <dbReference type="ARBA" id="ARBA00008766"/>
    </source>
</evidence>
<sequence>MKAPIHWVLVLFCALGLAEAYYFQNEVIVPFLNYNGAKRSHCSTTAHKQPINRQDTSLRLKQLRSEMTRVASIQGPPLNGYIVTSDDAHQTMNLVYRGRDGPLESDSLDPRDMRREFITGFYGSAGEAVITSDKAVFWTDGRYYIQADHQLDCNWILMKRGRAEVPSITEWLMHEFRSQNSVRIGADPTLVSAIDWETWEDELANSSIRLVPVRNNLVDLIWQVDRPNYNPHPAYPLPDKYSGKAWQDKVQLIRIDMALYKADALVLTALDEIAWLFNIRGYDLPNTPVLRAYAVVTHGSIHLYTPRHKILRSVDEHLKMDLCSHANCVRWHNYTSIWYDLRTMSQAWNLVWLPIRCAYSPGASMEIFNSIPPEKRLPKPSPVLSLRAQKNEVEAEGMRRSHLRDAVAMCDFLAYMEEQYTLNSNGWDEMQVARLANEFRYEQDKNKGISFPTIAGYGPHAAIPHYEPNNLTNIKIGQASTLVVDSGGQYLDGTTDVTRTLHFGTPTEEQKKAYTRVLIGAIQLSSLIFPSSLKSNQLDIVARAPLWNVGYDYLHGTGHGIGHFLSVHESPIGVSYGQPVSSDKVCGPVELRPGFFLSNEPGYYKEGDFGVRLENILETMEAGKSKTEIFLKFRDVTLVPYEPKLIDYDMLNPSHIRWLNNYNRRIRDEVGPELKKRLKMDAFNWMLKKTATIPEVRPVDEGLLFGRSHSTPSTFKQFNVLVCFTFLYHILFNFSDVWS</sequence>
<keyword evidence="4" id="KW-0732">Signal</keyword>
<evidence type="ECO:0000256" key="2">
    <source>
        <dbReference type="ARBA" id="ARBA00022723"/>
    </source>
</evidence>
<dbReference type="InterPro" id="IPR000587">
    <property type="entry name" value="Creatinase_N"/>
</dbReference>
<proteinExistence type="inferred from homology"/>
<dbReference type="Pfam" id="PF16188">
    <property type="entry name" value="Peptidase_M24_C"/>
    <property type="match status" value="1"/>
</dbReference>
<evidence type="ECO:0000313" key="9">
    <source>
        <dbReference type="RefSeq" id="XP_033347593.1"/>
    </source>
</evidence>
<dbReference type="PANTHER" id="PTHR43763:SF6">
    <property type="entry name" value="XAA-PRO AMINOPEPTIDASE 1"/>
    <property type="match status" value="1"/>
</dbReference>
<evidence type="ECO:0000313" key="8">
    <source>
        <dbReference type="Proteomes" id="UP000504631"/>
    </source>
</evidence>